<dbReference type="PANTHER" id="PTHR45808:SF2">
    <property type="entry name" value="RHO GTPASE-ACTIVATING PROTEIN 68F"/>
    <property type="match status" value="1"/>
</dbReference>
<dbReference type="GO" id="GO:0005737">
    <property type="term" value="C:cytoplasm"/>
    <property type="evidence" value="ECO:0007669"/>
    <property type="project" value="TreeGrafter"/>
</dbReference>
<protein>
    <submittedName>
        <fullName evidence="2">RhoGAP domain containing protein</fullName>
    </submittedName>
</protein>
<dbReference type="VEuPathDB" id="AmoebaDB:EHI8A_152090"/>
<dbReference type="GO" id="GO:0007264">
    <property type="term" value="P:small GTPase-mediated signal transduction"/>
    <property type="evidence" value="ECO:0007669"/>
    <property type="project" value="TreeGrafter"/>
</dbReference>
<dbReference type="AlphaFoldDB" id="M3USF8"/>
<dbReference type="SUPFAM" id="SSF48350">
    <property type="entry name" value="GTPase activation domain, GAP"/>
    <property type="match status" value="1"/>
</dbReference>
<evidence type="ECO:0000259" key="1">
    <source>
        <dbReference type="PROSITE" id="PS50238"/>
    </source>
</evidence>
<dbReference type="PANTHER" id="PTHR45808">
    <property type="entry name" value="RHO GTPASE-ACTIVATING PROTEIN 68F"/>
    <property type="match status" value="1"/>
</dbReference>
<reference evidence="2 3" key="1">
    <citation type="submission" date="2013-01" db="EMBL/GenBank/DDBJ databases">
        <authorList>
            <person name="Hannick L."/>
            <person name="Zafar N."/>
            <person name="Lorenzi H."/>
            <person name="Ali I.A."/>
            <person name="Petri W.P."/>
            <person name="Caler E."/>
        </authorList>
    </citation>
    <scope>NUCLEOTIDE SEQUENCE [LARGE SCALE GENOMIC DNA]</scope>
    <source>
        <strain evidence="3">HM3:IMSS-B</strain>
    </source>
</reference>
<dbReference type="InterPro" id="IPR008936">
    <property type="entry name" value="Rho_GTPase_activation_prot"/>
</dbReference>
<dbReference type="PROSITE" id="PS50238">
    <property type="entry name" value="RHOGAP"/>
    <property type="match status" value="1"/>
</dbReference>
<dbReference type="InterPro" id="IPR000198">
    <property type="entry name" value="RhoGAP_dom"/>
</dbReference>
<dbReference type="Proteomes" id="UP000030781">
    <property type="component" value="Unassembled WGS sequence"/>
</dbReference>
<feature type="domain" description="Rho-GAP" evidence="1">
    <location>
        <begin position="182"/>
        <end position="365"/>
    </location>
</feature>
<dbReference type="CDD" id="cd00159">
    <property type="entry name" value="RhoGAP"/>
    <property type="match status" value="1"/>
</dbReference>
<dbReference type="Pfam" id="PF00620">
    <property type="entry name" value="RhoGAP"/>
    <property type="match status" value="1"/>
</dbReference>
<proteinExistence type="predicted"/>
<dbReference type="SMART" id="SM00324">
    <property type="entry name" value="RhoGAP"/>
    <property type="match status" value="1"/>
</dbReference>
<dbReference type="GO" id="GO:0005096">
    <property type="term" value="F:GTPase activator activity"/>
    <property type="evidence" value="ECO:0007669"/>
    <property type="project" value="TreeGrafter"/>
</dbReference>
<sequence>MINMASSSEKIEEEKNYFDKRIGFLKEEQTILTSIFKTMKDLGEHFQRLQELFMSDEAMSIIDDAQLSEMITRTGFLSGEILSCQEKQKYYLDEVTTLYNDVKKASKEVGKTLNSEDTEKLEIKSASIFKAKKNIQLSPQLVLSFLDTYKHFCIDGHDFYERKKEGEWRKVSVKDIVLYRNQPLHEILKNENRPSNCIPIALEQIIKEIKERGIVQGIFRECGKVSEIEEIINRMSVTNFKLLEPKELSSLLKRFVRDIPGGLIDIEIQNSLLEIWGMKDIQKSARVKQVFLLLKSLPEENYTLLHKIMELNFDIQLEQKTTLMNATNLSICWTPVLFDMTTFLMKMKEANEIVEVMILGGKQMF</sequence>
<evidence type="ECO:0000313" key="2">
    <source>
        <dbReference type="EMBL" id="EMH74097.1"/>
    </source>
</evidence>
<gene>
    <name evidence="2" type="ORF">EHI8A_152090</name>
</gene>
<name>M3USF8_ENTH1</name>
<dbReference type="Gene3D" id="1.10.555.10">
    <property type="entry name" value="Rho GTPase activation protein"/>
    <property type="match status" value="1"/>
</dbReference>
<dbReference type="OrthoDB" id="9994905at2759"/>
<organism evidence="2 3">
    <name type="scientific">Entamoeba histolytica HM-1:IMSS-B</name>
    <dbReference type="NCBI Taxonomy" id="885319"/>
    <lineage>
        <taxon>Eukaryota</taxon>
        <taxon>Amoebozoa</taxon>
        <taxon>Evosea</taxon>
        <taxon>Archamoebae</taxon>
        <taxon>Mastigamoebida</taxon>
        <taxon>Entamoebidae</taxon>
        <taxon>Entamoeba</taxon>
    </lineage>
</organism>
<evidence type="ECO:0000313" key="3">
    <source>
        <dbReference type="Proteomes" id="UP000030781"/>
    </source>
</evidence>
<accession>M3USF8</accession>
<dbReference type="EMBL" id="KB611060">
    <property type="protein sequence ID" value="EMH74097.1"/>
    <property type="molecule type" value="Genomic_DNA"/>
</dbReference>